<evidence type="ECO:0000256" key="4">
    <source>
        <dbReference type="ARBA" id="ARBA00022989"/>
    </source>
</evidence>
<sequence length="807" mass="89885">MFKSYLKTSLRFLLKNKTFSFINIIGLSVGTLCCLYILFYVHDQYSYDKHHQQAGSIYRVTTDLVITGDKHKSATSSPPIAPALKQDFPEVEQYTRVSPTLGIAKSELRYQDKSFYESNVFYVDSTFFNVFTYHFVNGNATKVLAEPYSVVLLKPVADKLFGSADPVGKVITINNADSKHDFKVAGVVDESLGKTHLKASLFVTMRSGSLGDYILQSNSWAGNNFLLSYIKLKPGTNVASFEKRLPAFLNRHGAQQIKELGMKKQLHLQPIANIHTTTGYSTEPSETVGASFLYTLTLIAILIQVIACINFMNLSTARASNRAREVGVRKVIGARKSDLIKQFLGESLLLSFIGVLIALPLLMLALPYLNQITHSTITLSLLHSYSLWLALIGLIAITGLVAGSYPAFYLAAFRAIKVMKGNFTNHVSAASLRRSLVIFQFVLSIVLITGIIVIYTQLNYIKSKDLGFDKAQKLVFNFYTQSAQSQMQIIANDLRQLTEVKAVAKADNYPSQPIMRDHQVFLSGGNMATAVDVQNMTTDENFLKAVGVKLLNGHNFRLSDSGKVLINETLLKRLRLKPETAIGTRLYTQYLPDPLTYVEIAGVIKDFNYNSLHTEVKPFMLIYNPKANYLLNLIVATQSNKYQALLEKIAALWHKDLPGVPFEYTFLNDEVQKQYETEVTLSRIINCFTIMAILISCLGLFGLAAFSAEQRNKEIGIRKVLGASIAGIVQLLSVDFLKLVLVALLIAIPVAWWCMSQWLQSFAYRTSISWWMFALSGLIAMVIALGTIGFQAVKAAVLNPVKSLRSE</sequence>
<evidence type="ECO:0000259" key="7">
    <source>
        <dbReference type="Pfam" id="PF02687"/>
    </source>
</evidence>
<feature type="domain" description="ABC3 transporter permease C-terminal" evidence="7">
    <location>
        <begin position="298"/>
        <end position="410"/>
    </location>
</feature>
<dbReference type="PANTHER" id="PTHR30572:SF18">
    <property type="entry name" value="ABC-TYPE MACROLIDE FAMILY EXPORT SYSTEM PERMEASE COMPONENT 2"/>
    <property type="match status" value="1"/>
</dbReference>
<dbReference type="InterPro" id="IPR050250">
    <property type="entry name" value="Macrolide_Exporter_MacB"/>
</dbReference>
<feature type="transmembrane region" description="Helical" evidence="6">
    <location>
        <begin position="348"/>
        <end position="368"/>
    </location>
</feature>
<dbReference type="InterPro" id="IPR025857">
    <property type="entry name" value="MacB_PCD"/>
</dbReference>
<feature type="transmembrane region" description="Helical" evidence="6">
    <location>
        <begin position="436"/>
        <end position="455"/>
    </location>
</feature>
<evidence type="ECO:0000313" key="9">
    <source>
        <dbReference type="EMBL" id="QJD97125.1"/>
    </source>
</evidence>
<keyword evidence="5 6" id="KW-0472">Membrane</keyword>
<gene>
    <name evidence="9" type="ORF">HH214_15235</name>
</gene>
<evidence type="ECO:0000256" key="1">
    <source>
        <dbReference type="ARBA" id="ARBA00004651"/>
    </source>
</evidence>
<dbReference type="GO" id="GO:0022857">
    <property type="term" value="F:transmembrane transporter activity"/>
    <property type="evidence" value="ECO:0007669"/>
    <property type="project" value="TreeGrafter"/>
</dbReference>
<keyword evidence="4 6" id="KW-1133">Transmembrane helix</keyword>
<comment type="subcellular location">
    <subcellularLocation>
        <location evidence="1">Cell membrane</location>
        <topology evidence="1">Multi-pass membrane protein</topology>
    </subcellularLocation>
</comment>
<feature type="transmembrane region" description="Helical" evidence="6">
    <location>
        <begin position="720"/>
        <end position="748"/>
    </location>
</feature>
<keyword evidence="3 6" id="KW-0812">Transmembrane</keyword>
<feature type="transmembrane region" description="Helical" evidence="6">
    <location>
        <begin position="688"/>
        <end position="708"/>
    </location>
</feature>
<reference evidence="9 10" key="1">
    <citation type="submission" date="2020-04" db="EMBL/GenBank/DDBJ databases">
        <title>Genome sequencing of novel species.</title>
        <authorList>
            <person name="Heo J."/>
            <person name="Kim S.-J."/>
            <person name="Kim J.-S."/>
            <person name="Hong S.-B."/>
            <person name="Kwon S.-W."/>
        </authorList>
    </citation>
    <scope>NUCLEOTIDE SEQUENCE [LARGE SCALE GENOMIC DNA]</scope>
    <source>
        <strain evidence="9 10">F39-2</strain>
    </source>
</reference>
<organism evidence="9 10">
    <name type="scientific">Mucilaginibacter robiniae</name>
    <dbReference type="NCBI Taxonomy" id="2728022"/>
    <lineage>
        <taxon>Bacteria</taxon>
        <taxon>Pseudomonadati</taxon>
        <taxon>Bacteroidota</taxon>
        <taxon>Sphingobacteriia</taxon>
        <taxon>Sphingobacteriales</taxon>
        <taxon>Sphingobacteriaceae</taxon>
        <taxon>Mucilaginibacter</taxon>
    </lineage>
</organism>
<dbReference type="Proteomes" id="UP000503278">
    <property type="component" value="Chromosome"/>
</dbReference>
<feature type="transmembrane region" description="Helical" evidence="6">
    <location>
        <begin position="21"/>
        <end position="41"/>
    </location>
</feature>
<feature type="transmembrane region" description="Helical" evidence="6">
    <location>
        <begin position="768"/>
        <end position="793"/>
    </location>
</feature>
<dbReference type="Pfam" id="PF02687">
    <property type="entry name" value="FtsX"/>
    <property type="match status" value="2"/>
</dbReference>
<evidence type="ECO:0000256" key="3">
    <source>
        <dbReference type="ARBA" id="ARBA00022692"/>
    </source>
</evidence>
<evidence type="ECO:0000313" key="10">
    <source>
        <dbReference type="Proteomes" id="UP000503278"/>
    </source>
</evidence>
<dbReference type="Pfam" id="PF12704">
    <property type="entry name" value="MacB_PCD"/>
    <property type="match status" value="1"/>
</dbReference>
<feature type="transmembrane region" description="Helical" evidence="6">
    <location>
        <begin position="388"/>
        <end position="416"/>
    </location>
</feature>
<evidence type="ECO:0000259" key="8">
    <source>
        <dbReference type="Pfam" id="PF12704"/>
    </source>
</evidence>
<name>A0A7L5E1T0_9SPHI</name>
<proteinExistence type="predicted"/>
<evidence type="ECO:0000256" key="6">
    <source>
        <dbReference type="SAM" id="Phobius"/>
    </source>
</evidence>
<dbReference type="InterPro" id="IPR003838">
    <property type="entry name" value="ABC3_permease_C"/>
</dbReference>
<keyword evidence="2" id="KW-1003">Cell membrane</keyword>
<dbReference type="GO" id="GO:0005886">
    <property type="term" value="C:plasma membrane"/>
    <property type="evidence" value="ECO:0007669"/>
    <property type="project" value="UniProtKB-SubCell"/>
</dbReference>
<dbReference type="EMBL" id="CP051682">
    <property type="protein sequence ID" value="QJD97125.1"/>
    <property type="molecule type" value="Genomic_DNA"/>
</dbReference>
<evidence type="ECO:0000256" key="2">
    <source>
        <dbReference type="ARBA" id="ARBA00022475"/>
    </source>
</evidence>
<evidence type="ECO:0000256" key="5">
    <source>
        <dbReference type="ARBA" id="ARBA00023136"/>
    </source>
</evidence>
<keyword evidence="10" id="KW-1185">Reference proteome</keyword>
<dbReference type="AlphaFoldDB" id="A0A7L5E1T0"/>
<dbReference type="KEGG" id="mrob:HH214_15235"/>
<dbReference type="PANTHER" id="PTHR30572">
    <property type="entry name" value="MEMBRANE COMPONENT OF TRANSPORTER-RELATED"/>
    <property type="match status" value="1"/>
</dbReference>
<feature type="domain" description="ABC3 transporter permease C-terminal" evidence="7">
    <location>
        <begin position="687"/>
        <end position="799"/>
    </location>
</feature>
<feature type="transmembrane region" description="Helical" evidence="6">
    <location>
        <begin position="292"/>
        <end position="314"/>
    </location>
</feature>
<feature type="domain" description="MacB-like periplasmic core" evidence="8">
    <location>
        <begin position="20"/>
        <end position="246"/>
    </location>
</feature>
<accession>A0A7L5E1T0</accession>
<dbReference type="RefSeq" id="WP_169609029.1">
    <property type="nucleotide sequence ID" value="NZ_CP051682.1"/>
</dbReference>
<protein>
    <submittedName>
        <fullName evidence="9">FtsX-like permease family protein</fullName>
    </submittedName>
</protein>